<comment type="caution">
    <text evidence="3">The sequence shown here is derived from an EMBL/GenBank/DDBJ whole genome shotgun (WGS) entry which is preliminary data.</text>
</comment>
<proteinExistence type="predicted"/>
<name>A0AAW9I6U3_CLOPF</name>
<dbReference type="Proteomes" id="UP001291306">
    <property type="component" value="Unassembled WGS sequence"/>
</dbReference>
<dbReference type="Pfam" id="PF13478">
    <property type="entry name" value="XdhC_C"/>
    <property type="match status" value="1"/>
</dbReference>
<dbReference type="PANTHER" id="PTHR30388">
    <property type="entry name" value="ALDEHYDE OXIDOREDUCTASE MOLYBDENUM COFACTOR ASSEMBLY PROTEIN"/>
    <property type="match status" value="1"/>
</dbReference>
<protein>
    <submittedName>
        <fullName evidence="3">Xanthine dehydrogenase</fullName>
    </submittedName>
</protein>
<dbReference type="RefSeq" id="WP_322458528.1">
    <property type="nucleotide sequence ID" value="NZ_WNVC01000125.1"/>
</dbReference>
<dbReference type="Gene3D" id="3.40.50.720">
    <property type="entry name" value="NAD(P)-binding Rossmann-like Domain"/>
    <property type="match status" value="1"/>
</dbReference>
<gene>
    <name evidence="3" type="ORF">GNF79_14245</name>
</gene>
<accession>A0AAW9I6U3</accession>
<reference evidence="3" key="1">
    <citation type="submission" date="2019-11" db="EMBL/GenBank/DDBJ databases">
        <title>Characterization of Clostridium perfringens isolates from swine manure treated agricultural soils.</title>
        <authorList>
            <person name="Wushke S.T."/>
        </authorList>
    </citation>
    <scope>NUCLEOTIDE SEQUENCE</scope>
    <source>
        <strain evidence="3">X26</strain>
    </source>
</reference>
<dbReference type="PANTHER" id="PTHR30388:SF6">
    <property type="entry name" value="XANTHINE DEHYDROGENASE SUBUNIT A-RELATED"/>
    <property type="match status" value="1"/>
</dbReference>
<feature type="domain" description="XdhC- CoxI" evidence="1">
    <location>
        <begin position="5"/>
        <end position="54"/>
    </location>
</feature>
<evidence type="ECO:0000313" key="4">
    <source>
        <dbReference type="Proteomes" id="UP001291306"/>
    </source>
</evidence>
<dbReference type="EMBL" id="WNVC01000125">
    <property type="protein sequence ID" value="MDZ5000217.1"/>
    <property type="molecule type" value="Genomic_DNA"/>
</dbReference>
<dbReference type="Pfam" id="PF02625">
    <property type="entry name" value="XdhC_CoxI"/>
    <property type="match status" value="1"/>
</dbReference>
<feature type="domain" description="XdhC Rossmann" evidence="2">
    <location>
        <begin position="82"/>
        <end position="224"/>
    </location>
</feature>
<sequence>TEDIGSSPRKHGSSMAVFSNGETLGSVGGGKVELTIFNKAKEAIEKGESTSFQYSLNESDLGMQCGGSVKGYIKVFMPKKRLIIVGGGHIGEKLNSIAKILNFYTVVFDDREEYKNDKRLKEADEIITGNIEESLGCYNINKEDYVVIVTRGHQTDKEALKSVVTRDAAYIGMIGSVKKIKHIMNELIGEGIPEKRLKEVYAPTGLDIASSLPEEIALGILSEIILIKNKGSLNHKNDIKKIWD</sequence>
<dbReference type="InterPro" id="IPR003777">
    <property type="entry name" value="XdhC_CoxI"/>
</dbReference>
<evidence type="ECO:0000259" key="2">
    <source>
        <dbReference type="Pfam" id="PF13478"/>
    </source>
</evidence>
<dbReference type="InterPro" id="IPR052698">
    <property type="entry name" value="MoCofactor_Util/Proc"/>
</dbReference>
<evidence type="ECO:0000259" key="1">
    <source>
        <dbReference type="Pfam" id="PF02625"/>
    </source>
</evidence>
<dbReference type="AlphaFoldDB" id="A0AAW9I6U3"/>
<organism evidence="3 4">
    <name type="scientific">Clostridium perfringens</name>
    <dbReference type="NCBI Taxonomy" id="1502"/>
    <lineage>
        <taxon>Bacteria</taxon>
        <taxon>Bacillati</taxon>
        <taxon>Bacillota</taxon>
        <taxon>Clostridia</taxon>
        <taxon>Eubacteriales</taxon>
        <taxon>Clostridiaceae</taxon>
        <taxon>Clostridium</taxon>
    </lineage>
</organism>
<feature type="non-terminal residue" evidence="3">
    <location>
        <position position="1"/>
    </location>
</feature>
<dbReference type="InterPro" id="IPR027051">
    <property type="entry name" value="XdhC_Rossmann_dom"/>
</dbReference>
<evidence type="ECO:0000313" key="3">
    <source>
        <dbReference type="EMBL" id="MDZ5000217.1"/>
    </source>
</evidence>